<accession>A0A9D1LCR3</accession>
<reference evidence="2" key="2">
    <citation type="journal article" date="2021" name="PeerJ">
        <title>Extensive microbial diversity within the chicken gut microbiome revealed by metagenomics and culture.</title>
        <authorList>
            <person name="Gilroy R."/>
            <person name="Ravi A."/>
            <person name="Getino M."/>
            <person name="Pursley I."/>
            <person name="Horton D.L."/>
            <person name="Alikhan N.F."/>
            <person name="Baker D."/>
            <person name="Gharbi K."/>
            <person name="Hall N."/>
            <person name="Watson M."/>
            <person name="Adriaenssens E.M."/>
            <person name="Foster-Nyarko E."/>
            <person name="Jarju S."/>
            <person name="Secka A."/>
            <person name="Antonio M."/>
            <person name="Oren A."/>
            <person name="Chaudhuri R.R."/>
            <person name="La Ragione R."/>
            <person name="Hildebrand F."/>
            <person name="Pallen M.J."/>
        </authorList>
    </citation>
    <scope>NUCLEOTIDE SEQUENCE</scope>
    <source>
        <strain evidence="2">ChiHcec3-11533</strain>
    </source>
</reference>
<comment type="caution">
    <text evidence="2">The sequence shown here is derived from an EMBL/GenBank/DDBJ whole genome shotgun (WGS) entry which is preliminary data.</text>
</comment>
<evidence type="ECO:0000313" key="3">
    <source>
        <dbReference type="Proteomes" id="UP000824072"/>
    </source>
</evidence>
<sequence length="192" mass="21080">MRKLMAFVLCVLMFPITALGEVDLSEYTLDQLYSLRGAIDERIALLEEEQSLPVYESGTYLVGEEIPAGIYLLQEKGYALFPSVLVRAGIEEDSELISYDLVIHCAVINLTAGRYVTFTDVTAYPFDSAPACGLDAENSAGEGGYWVGRQIPAGKYQITPDEKSPLSSYSVYNDILGMNAQLLKFEVVGHST</sequence>
<dbReference type="EMBL" id="DVMU01000215">
    <property type="protein sequence ID" value="HIU34914.1"/>
    <property type="molecule type" value="Genomic_DNA"/>
</dbReference>
<dbReference type="AlphaFoldDB" id="A0A9D1LCR3"/>
<gene>
    <name evidence="2" type="ORF">IAB02_10150</name>
</gene>
<evidence type="ECO:0000313" key="2">
    <source>
        <dbReference type="EMBL" id="HIU34914.1"/>
    </source>
</evidence>
<reference evidence="2" key="1">
    <citation type="submission" date="2020-10" db="EMBL/GenBank/DDBJ databases">
        <authorList>
            <person name="Gilroy R."/>
        </authorList>
    </citation>
    <scope>NUCLEOTIDE SEQUENCE</scope>
    <source>
        <strain evidence="2">ChiHcec3-11533</strain>
    </source>
</reference>
<organism evidence="2 3">
    <name type="scientific">Candidatus Pullichristensenella excrementigallinarum</name>
    <dbReference type="NCBI Taxonomy" id="2840907"/>
    <lineage>
        <taxon>Bacteria</taxon>
        <taxon>Bacillati</taxon>
        <taxon>Bacillota</taxon>
        <taxon>Clostridia</taxon>
        <taxon>Candidatus Pullichristensenella</taxon>
    </lineage>
</organism>
<feature type="non-terminal residue" evidence="2">
    <location>
        <position position="192"/>
    </location>
</feature>
<proteinExistence type="predicted"/>
<feature type="chain" id="PRO_5039632638" evidence="1">
    <location>
        <begin position="21"/>
        <end position="192"/>
    </location>
</feature>
<protein>
    <submittedName>
        <fullName evidence="2">Uncharacterized protein</fullName>
    </submittedName>
</protein>
<keyword evidence="1" id="KW-0732">Signal</keyword>
<dbReference type="Proteomes" id="UP000824072">
    <property type="component" value="Unassembled WGS sequence"/>
</dbReference>
<name>A0A9D1LCR3_9FIRM</name>
<feature type="signal peptide" evidence="1">
    <location>
        <begin position="1"/>
        <end position="20"/>
    </location>
</feature>
<evidence type="ECO:0000256" key="1">
    <source>
        <dbReference type="SAM" id="SignalP"/>
    </source>
</evidence>